<name>Q01UE7_SOLUE</name>
<proteinExistence type="predicted"/>
<dbReference type="InParanoid" id="Q01UE7"/>
<dbReference type="HOGENOM" id="CLU_2556473_0_0_0"/>
<dbReference type="EMBL" id="CP000473">
    <property type="protein sequence ID" value="ABJ86723.1"/>
    <property type="molecule type" value="Genomic_DNA"/>
</dbReference>
<dbReference type="KEGG" id="sus:Acid_5776"/>
<reference evidence="1" key="1">
    <citation type="submission" date="2006-10" db="EMBL/GenBank/DDBJ databases">
        <title>Complete sequence of Solibacter usitatus Ellin6076.</title>
        <authorList>
            <consortium name="US DOE Joint Genome Institute"/>
            <person name="Copeland A."/>
            <person name="Lucas S."/>
            <person name="Lapidus A."/>
            <person name="Barry K."/>
            <person name="Detter J.C."/>
            <person name="Glavina del Rio T."/>
            <person name="Hammon N."/>
            <person name="Israni S."/>
            <person name="Dalin E."/>
            <person name="Tice H."/>
            <person name="Pitluck S."/>
            <person name="Thompson L.S."/>
            <person name="Brettin T."/>
            <person name="Bruce D."/>
            <person name="Han C."/>
            <person name="Tapia R."/>
            <person name="Gilna P."/>
            <person name="Schmutz J."/>
            <person name="Larimer F."/>
            <person name="Land M."/>
            <person name="Hauser L."/>
            <person name="Kyrpides N."/>
            <person name="Mikhailova N."/>
            <person name="Janssen P.H."/>
            <person name="Kuske C.R."/>
            <person name="Richardson P."/>
        </authorList>
    </citation>
    <scope>NUCLEOTIDE SEQUENCE</scope>
    <source>
        <strain evidence="1">Ellin6076</strain>
    </source>
</reference>
<evidence type="ECO:0000313" key="1">
    <source>
        <dbReference type="EMBL" id="ABJ86723.1"/>
    </source>
</evidence>
<organism evidence="1">
    <name type="scientific">Solibacter usitatus (strain Ellin6076)</name>
    <dbReference type="NCBI Taxonomy" id="234267"/>
    <lineage>
        <taxon>Bacteria</taxon>
        <taxon>Pseudomonadati</taxon>
        <taxon>Acidobacteriota</taxon>
        <taxon>Terriglobia</taxon>
        <taxon>Bryobacterales</taxon>
        <taxon>Solibacteraceae</taxon>
        <taxon>Candidatus Solibacter</taxon>
    </lineage>
</organism>
<dbReference type="STRING" id="234267.Acid_5776"/>
<protein>
    <submittedName>
        <fullName evidence="1">Uncharacterized protein</fullName>
    </submittedName>
</protein>
<sequence length="82" mass="9140">MARFPGDGPLAPVHLDMLPEFPHQGTPGIARLFQLTVEPRVGFPARGYYGFHSCNLNRSDSLMSLQNIIDQSGFLLARGVWR</sequence>
<accession>Q01UE7</accession>
<gene>
    <name evidence="1" type="ordered locus">Acid_5776</name>
</gene>
<dbReference type="AlphaFoldDB" id="Q01UE7"/>